<dbReference type="AlphaFoldDB" id="W9SIU4"/>
<protein>
    <submittedName>
        <fullName evidence="1">Uncharacterized protein</fullName>
    </submittedName>
</protein>
<reference evidence="2" key="1">
    <citation type="submission" date="2013-01" db="EMBL/GenBank/DDBJ databases">
        <title>Draft Genome Sequence of a Mulberry Tree, Morus notabilis C.K. Schneid.</title>
        <authorList>
            <person name="He N."/>
            <person name="Zhao S."/>
        </authorList>
    </citation>
    <scope>NUCLEOTIDE SEQUENCE</scope>
</reference>
<keyword evidence="2" id="KW-1185">Reference proteome</keyword>
<accession>W9SIU4</accession>
<proteinExistence type="predicted"/>
<name>W9SIU4_9ROSA</name>
<evidence type="ECO:0000313" key="1">
    <source>
        <dbReference type="EMBL" id="EXC33730.1"/>
    </source>
</evidence>
<gene>
    <name evidence="1" type="ORF">L484_008974</name>
</gene>
<sequence>MIPDFHFSCKNLHFSSDLGAVHRQWKRENDPRGCLERENPKTSIVAQENACLKSLDSSCSYLVSFAFMSRVSRAFPLVGKVEYEVLLGRACMLLSYANNSLPALKAVCSVGGSSEFHALYIMVFEKKATPSNTRHTTDMTFRQDDDFFKAIKEISEYVRPFGDEVTSFPPMDCAKCSIDKGEILPVPILFKASAITTQRWDCWMKKILANESI</sequence>
<evidence type="ECO:0000313" key="2">
    <source>
        <dbReference type="Proteomes" id="UP000030645"/>
    </source>
</evidence>
<organism evidence="1 2">
    <name type="scientific">Morus notabilis</name>
    <dbReference type="NCBI Taxonomy" id="981085"/>
    <lineage>
        <taxon>Eukaryota</taxon>
        <taxon>Viridiplantae</taxon>
        <taxon>Streptophyta</taxon>
        <taxon>Embryophyta</taxon>
        <taxon>Tracheophyta</taxon>
        <taxon>Spermatophyta</taxon>
        <taxon>Magnoliopsida</taxon>
        <taxon>eudicotyledons</taxon>
        <taxon>Gunneridae</taxon>
        <taxon>Pentapetalae</taxon>
        <taxon>rosids</taxon>
        <taxon>fabids</taxon>
        <taxon>Rosales</taxon>
        <taxon>Moraceae</taxon>
        <taxon>Moreae</taxon>
        <taxon>Morus</taxon>
    </lineage>
</organism>
<dbReference type="EMBL" id="KE346343">
    <property type="protein sequence ID" value="EXC33730.1"/>
    <property type="molecule type" value="Genomic_DNA"/>
</dbReference>
<dbReference type="Proteomes" id="UP000030645">
    <property type="component" value="Unassembled WGS sequence"/>
</dbReference>